<evidence type="ECO:0000256" key="1">
    <source>
        <dbReference type="ARBA" id="ARBA00022679"/>
    </source>
</evidence>
<dbReference type="RefSeq" id="WP_105867334.1">
    <property type="nucleotide sequence ID" value="NZ_PVLV01000048.1"/>
</dbReference>
<keyword evidence="1 4" id="KW-0808">Transferase</keyword>
<dbReference type="OrthoDB" id="9787920at2"/>
<dbReference type="Pfam" id="PF00583">
    <property type="entry name" value="Acetyltransf_1"/>
    <property type="match status" value="1"/>
</dbReference>
<evidence type="ECO:0000256" key="2">
    <source>
        <dbReference type="ARBA" id="ARBA00023315"/>
    </source>
</evidence>
<name>A0A2S9Q1Q2_9ACTN</name>
<reference evidence="4 5" key="1">
    <citation type="submission" date="2018-03" db="EMBL/GenBank/DDBJ databases">
        <title>Novel Streptomyces sp. from soil.</title>
        <authorList>
            <person name="Tan G.Y.A."/>
            <person name="Lee Z.Y."/>
        </authorList>
    </citation>
    <scope>NUCLEOTIDE SEQUENCE [LARGE SCALE GENOMIC DNA]</scope>
    <source>
        <strain evidence="4 5">ST5x</strain>
    </source>
</reference>
<dbReference type="Proteomes" id="UP000239322">
    <property type="component" value="Unassembled WGS sequence"/>
</dbReference>
<proteinExistence type="predicted"/>
<dbReference type="Gene3D" id="3.40.630.30">
    <property type="match status" value="1"/>
</dbReference>
<feature type="domain" description="N-acetyltransferase" evidence="3">
    <location>
        <begin position="1"/>
        <end position="142"/>
    </location>
</feature>
<comment type="caution">
    <text evidence="4">The sequence shown here is derived from an EMBL/GenBank/DDBJ whole genome shotgun (WGS) entry which is preliminary data.</text>
</comment>
<dbReference type="InterPro" id="IPR000182">
    <property type="entry name" value="GNAT_dom"/>
</dbReference>
<protein>
    <submittedName>
        <fullName evidence="4">N-acetyltransferase</fullName>
    </submittedName>
</protein>
<dbReference type="InterPro" id="IPR016181">
    <property type="entry name" value="Acyl_CoA_acyltransferase"/>
</dbReference>
<dbReference type="GO" id="GO:0016747">
    <property type="term" value="F:acyltransferase activity, transferring groups other than amino-acyl groups"/>
    <property type="evidence" value="ECO:0007669"/>
    <property type="project" value="InterPro"/>
</dbReference>
<dbReference type="PROSITE" id="PS51186">
    <property type="entry name" value="GNAT"/>
    <property type="match status" value="1"/>
</dbReference>
<gene>
    <name evidence="4" type="ORF">C6N75_03400</name>
</gene>
<dbReference type="AlphaFoldDB" id="A0A2S9Q1Q2"/>
<evidence type="ECO:0000259" key="3">
    <source>
        <dbReference type="PROSITE" id="PS51186"/>
    </source>
</evidence>
<dbReference type="InterPro" id="IPR050832">
    <property type="entry name" value="Bact_Acetyltransf"/>
</dbReference>
<dbReference type="EMBL" id="PVLV01000048">
    <property type="protein sequence ID" value="PRH80599.1"/>
    <property type="molecule type" value="Genomic_DNA"/>
</dbReference>
<accession>A0A2S9Q1Q2</accession>
<keyword evidence="5" id="KW-1185">Reference proteome</keyword>
<organism evidence="4 5">
    <name type="scientific">Streptomyces solincola</name>
    <dbReference type="NCBI Taxonomy" id="2100817"/>
    <lineage>
        <taxon>Bacteria</taxon>
        <taxon>Bacillati</taxon>
        <taxon>Actinomycetota</taxon>
        <taxon>Actinomycetes</taxon>
        <taxon>Kitasatosporales</taxon>
        <taxon>Streptomycetaceae</taxon>
        <taxon>Streptomyces</taxon>
    </lineage>
</organism>
<keyword evidence="2" id="KW-0012">Acyltransferase</keyword>
<dbReference type="SUPFAM" id="SSF55729">
    <property type="entry name" value="Acyl-CoA N-acyltransferases (Nat)"/>
    <property type="match status" value="1"/>
</dbReference>
<evidence type="ECO:0000313" key="4">
    <source>
        <dbReference type="EMBL" id="PRH80599.1"/>
    </source>
</evidence>
<dbReference type="PANTHER" id="PTHR43877">
    <property type="entry name" value="AMINOALKYLPHOSPHONATE N-ACETYLTRANSFERASE-RELATED-RELATED"/>
    <property type="match status" value="1"/>
</dbReference>
<sequence length="244" mass="26134">MTTDPGVRLSVGGEDQELSDRLDRELTAFNRAAVDAEEADFSVRAEDASGTIVGGLTASAWGALGSIHLLWVDAAHRASGLGSRLMAAAEEEARRRGCTVMEVSSYTFQAPPFYRRLGYTEVGRVDGVPGGHADVYFTKPLDPAAPPAFRLTAVVDFPADGAERALAVEEAALALLPHHGARLERRLRTGDGRTEVHLLCFPSEAAYRAYLADPDRPDVRAAGLGVRVLEVGEVVEGLSPRRGR</sequence>
<evidence type="ECO:0000313" key="5">
    <source>
        <dbReference type="Proteomes" id="UP000239322"/>
    </source>
</evidence>